<organism evidence="2 3">
    <name type="scientific">Nyssa sinensis</name>
    <dbReference type="NCBI Taxonomy" id="561372"/>
    <lineage>
        <taxon>Eukaryota</taxon>
        <taxon>Viridiplantae</taxon>
        <taxon>Streptophyta</taxon>
        <taxon>Embryophyta</taxon>
        <taxon>Tracheophyta</taxon>
        <taxon>Spermatophyta</taxon>
        <taxon>Magnoliopsida</taxon>
        <taxon>eudicotyledons</taxon>
        <taxon>Gunneridae</taxon>
        <taxon>Pentapetalae</taxon>
        <taxon>asterids</taxon>
        <taxon>Cornales</taxon>
        <taxon>Nyssaceae</taxon>
        <taxon>Nyssa</taxon>
    </lineage>
</organism>
<dbReference type="AlphaFoldDB" id="A0A5J5B8S1"/>
<evidence type="ECO:0000256" key="1">
    <source>
        <dbReference type="SAM" id="MobiDB-lite"/>
    </source>
</evidence>
<proteinExistence type="predicted"/>
<feature type="region of interest" description="Disordered" evidence="1">
    <location>
        <begin position="96"/>
        <end position="144"/>
    </location>
</feature>
<name>A0A5J5B8S1_9ASTE</name>
<protein>
    <submittedName>
        <fullName evidence="2">Uncharacterized protein</fullName>
    </submittedName>
</protein>
<dbReference type="EMBL" id="CM018037">
    <property type="protein sequence ID" value="KAA8539014.1"/>
    <property type="molecule type" value="Genomic_DNA"/>
</dbReference>
<evidence type="ECO:0000313" key="3">
    <source>
        <dbReference type="Proteomes" id="UP000325577"/>
    </source>
</evidence>
<evidence type="ECO:0000313" key="2">
    <source>
        <dbReference type="EMBL" id="KAA8539014.1"/>
    </source>
</evidence>
<keyword evidence="3" id="KW-1185">Reference proteome</keyword>
<accession>A0A5J5B8S1</accession>
<gene>
    <name evidence="2" type="ORF">F0562_025706</name>
</gene>
<dbReference type="Proteomes" id="UP000325577">
    <property type="component" value="Linkage Group LG14"/>
</dbReference>
<sequence>MERELFEAIRDECGGFKDVETNVKVNASKVVRDVAIMLAKIFISAKHAYFKILLIVESPSDLVPKPSCKRYGKDDEGICYGLIEADEWTSLRNGRYGPVRREKQASPQRNRFKIHKSKQADPSTGPHTNDAGIGPVQGSIQPSSHRFRPTWVEKGKWLETETSGPSCGPEIRVRDSGEHYLQRTIGSHSKGVQLHEEATVMEAARSRNPGLRGIDYSKEEQENKSTGGLVITYYRRNRICLIRRRVYWCTGEDFNVV</sequence>
<reference evidence="2 3" key="1">
    <citation type="submission" date="2019-09" db="EMBL/GenBank/DDBJ databases">
        <title>A chromosome-level genome assembly of the Chinese tupelo Nyssa sinensis.</title>
        <authorList>
            <person name="Yang X."/>
            <person name="Kang M."/>
            <person name="Yang Y."/>
            <person name="Xiong H."/>
            <person name="Wang M."/>
            <person name="Zhang Z."/>
            <person name="Wang Z."/>
            <person name="Wu H."/>
            <person name="Ma T."/>
            <person name="Liu J."/>
            <person name="Xi Z."/>
        </authorList>
    </citation>
    <scope>NUCLEOTIDE SEQUENCE [LARGE SCALE GENOMIC DNA]</scope>
    <source>
        <strain evidence="2">J267</strain>
        <tissue evidence="2">Leaf</tissue>
    </source>
</reference>